<keyword evidence="3" id="KW-1185">Reference proteome</keyword>
<gene>
    <name evidence="2" type="ORF">PHLGIDRAFT_336009</name>
</gene>
<dbReference type="PROSITE" id="PS50181">
    <property type="entry name" value="FBOX"/>
    <property type="match status" value="1"/>
</dbReference>
<protein>
    <recommendedName>
        <fullName evidence="1">F-box domain-containing protein</fullName>
    </recommendedName>
</protein>
<accession>A0A0C3NB83</accession>
<evidence type="ECO:0000313" key="3">
    <source>
        <dbReference type="Proteomes" id="UP000053257"/>
    </source>
</evidence>
<evidence type="ECO:0000313" key="2">
    <source>
        <dbReference type="EMBL" id="KIP01769.1"/>
    </source>
</evidence>
<dbReference type="Proteomes" id="UP000053257">
    <property type="component" value="Unassembled WGS sequence"/>
</dbReference>
<organism evidence="2 3">
    <name type="scientific">Phlebiopsis gigantea (strain 11061_1 CR5-6)</name>
    <name type="common">White-rot fungus</name>
    <name type="synonym">Peniophora gigantea</name>
    <dbReference type="NCBI Taxonomy" id="745531"/>
    <lineage>
        <taxon>Eukaryota</taxon>
        <taxon>Fungi</taxon>
        <taxon>Dikarya</taxon>
        <taxon>Basidiomycota</taxon>
        <taxon>Agaricomycotina</taxon>
        <taxon>Agaricomycetes</taxon>
        <taxon>Polyporales</taxon>
        <taxon>Phanerochaetaceae</taxon>
        <taxon>Phlebiopsis</taxon>
    </lineage>
</organism>
<name>A0A0C3NB83_PHLG1</name>
<feature type="domain" description="F-box" evidence="1">
    <location>
        <begin position="30"/>
        <end position="80"/>
    </location>
</feature>
<reference evidence="2 3" key="1">
    <citation type="journal article" date="2014" name="PLoS Genet.">
        <title>Analysis of the Phlebiopsis gigantea genome, transcriptome and secretome provides insight into its pioneer colonization strategies of wood.</title>
        <authorList>
            <person name="Hori C."/>
            <person name="Ishida T."/>
            <person name="Igarashi K."/>
            <person name="Samejima M."/>
            <person name="Suzuki H."/>
            <person name="Master E."/>
            <person name="Ferreira P."/>
            <person name="Ruiz-Duenas F.J."/>
            <person name="Held B."/>
            <person name="Canessa P."/>
            <person name="Larrondo L.F."/>
            <person name="Schmoll M."/>
            <person name="Druzhinina I.S."/>
            <person name="Kubicek C.P."/>
            <person name="Gaskell J.A."/>
            <person name="Kersten P."/>
            <person name="St John F."/>
            <person name="Glasner J."/>
            <person name="Sabat G."/>
            <person name="Splinter BonDurant S."/>
            <person name="Syed K."/>
            <person name="Yadav J."/>
            <person name="Mgbeahuruike A.C."/>
            <person name="Kovalchuk A."/>
            <person name="Asiegbu F.O."/>
            <person name="Lackner G."/>
            <person name="Hoffmeister D."/>
            <person name="Rencoret J."/>
            <person name="Gutierrez A."/>
            <person name="Sun H."/>
            <person name="Lindquist E."/>
            <person name="Barry K."/>
            <person name="Riley R."/>
            <person name="Grigoriev I.V."/>
            <person name="Henrissat B."/>
            <person name="Kues U."/>
            <person name="Berka R.M."/>
            <person name="Martinez A.T."/>
            <person name="Covert S.F."/>
            <person name="Blanchette R.A."/>
            <person name="Cullen D."/>
        </authorList>
    </citation>
    <scope>NUCLEOTIDE SEQUENCE [LARGE SCALE GENOMIC DNA]</scope>
    <source>
        <strain evidence="2 3">11061_1 CR5-6</strain>
    </source>
</reference>
<dbReference type="InterPro" id="IPR001810">
    <property type="entry name" value="F-box_dom"/>
</dbReference>
<dbReference type="EMBL" id="KN840738">
    <property type="protein sequence ID" value="KIP01769.1"/>
    <property type="molecule type" value="Genomic_DNA"/>
</dbReference>
<dbReference type="HOGENOM" id="CLU_655706_0_0_1"/>
<evidence type="ECO:0000259" key="1">
    <source>
        <dbReference type="PROSITE" id="PS50181"/>
    </source>
</evidence>
<proteinExistence type="predicted"/>
<dbReference type="AlphaFoldDB" id="A0A0C3NB83"/>
<sequence>MRGQSIFPLLLKATVTYHHTSIDFRLPSTMVGLSDLPLSVIHQIRGYIRLRDLLTHVSFQATCRKVRDVYLNDENFWEAACVDAGIAKPIPDTDFPFISAKWRDMAIICANHLYICELPMCDLYQCSAEVYDDYRNQPLNVANGHELENFAGFSTRLHVLTGYHAIDSCYGAPTDTHYLEPDGLGDRRIVHAAGLCKFATAPAVRGIWISIFSFKKWVYNPNGITQWDVAQTVRGQLISRKGSIMLHDLVQAWQIGKEEDICVDLLDDLCWLEGLTASVAVPYLYALTRLQLQDDQANRSRIWRRAIWAFYNVMREQPDALLSDLLCYNITIRKHLSWCSVEDFRQVMQKYLGTLLNTPWAVSIFKYETPLEFVRDRLMFTGIEWVKDRRDIERKPCFRVKWGFMREGEPTEIAWELVH</sequence>